<name>A0A9E7AK90_9ACTN</name>
<dbReference type="EMBL" id="CP097092">
    <property type="protein sequence ID" value="UQF78344.1"/>
    <property type="molecule type" value="Genomic_DNA"/>
</dbReference>
<sequence>MSTPKSSSTSKRPSADGRTDAAAATRADAAAATRASADAAATSADAAAATRTATSADAAAATATKPVTYTYDRRRYLIDVLLPNYVSIVVLIAAVVLFALGFIRWLMLFLVVVCLYSILNAFLAHAYPEQVILAPDSITFVTGKHKSTYKLSQITQIRVREAPQGLRSYVRINKATPLQGRFYLTCGDMTDAQGNDAREVYKLLLDLEAKLDPDGLRVRARRQQQKGE</sequence>
<accession>A0A9E7AK90</accession>
<evidence type="ECO:0000256" key="2">
    <source>
        <dbReference type="SAM" id="Phobius"/>
    </source>
</evidence>
<dbReference type="Proteomes" id="UP000831562">
    <property type="component" value="Chromosome"/>
</dbReference>
<dbReference type="AlphaFoldDB" id="A0A9E7AK90"/>
<keyword evidence="2" id="KW-0812">Transmembrane</keyword>
<evidence type="ECO:0000313" key="3">
    <source>
        <dbReference type="EMBL" id="UQF78344.1"/>
    </source>
</evidence>
<evidence type="ECO:0000313" key="4">
    <source>
        <dbReference type="Proteomes" id="UP000831562"/>
    </source>
</evidence>
<evidence type="ECO:0000256" key="1">
    <source>
        <dbReference type="SAM" id="MobiDB-lite"/>
    </source>
</evidence>
<organism evidence="3 4">
    <name type="scientific">Lancefieldella parvula</name>
    <dbReference type="NCBI Taxonomy" id="1382"/>
    <lineage>
        <taxon>Bacteria</taxon>
        <taxon>Bacillati</taxon>
        <taxon>Actinomycetota</taxon>
        <taxon>Coriobacteriia</taxon>
        <taxon>Coriobacteriales</taxon>
        <taxon>Atopobiaceae</taxon>
        <taxon>Lancefieldella</taxon>
    </lineage>
</organism>
<feature type="region of interest" description="Disordered" evidence="1">
    <location>
        <begin position="1"/>
        <end position="27"/>
    </location>
</feature>
<feature type="compositionally biased region" description="Low complexity" evidence="1">
    <location>
        <begin position="1"/>
        <end position="12"/>
    </location>
</feature>
<protein>
    <submittedName>
        <fullName evidence="3">Uncharacterized protein</fullName>
    </submittedName>
</protein>
<gene>
    <name evidence="3" type="ORF">M3I19_01205</name>
</gene>
<proteinExistence type="predicted"/>
<reference evidence="3" key="1">
    <citation type="submission" date="2022-05" db="EMBL/GenBank/DDBJ databases">
        <title>Using nanopore sequencing to obtain complete genomes from saliva samples.</title>
        <authorList>
            <person name="Baker J.L."/>
        </authorList>
    </citation>
    <scope>NUCLEOTIDE SEQUENCE</scope>
    <source>
        <strain evidence="3">JCVI-JB-Lp32</strain>
    </source>
</reference>
<keyword evidence="2" id="KW-0472">Membrane</keyword>
<feature type="transmembrane region" description="Helical" evidence="2">
    <location>
        <begin position="105"/>
        <end position="123"/>
    </location>
</feature>
<feature type="transmembrane region" description="Helical" evidence="2">
    <location>
        <begin position="76"/>
        <end position="99"/>
    </location>
</feature>
<keyword evidence="2" id="KW-1133">Transmembrane helix</keyword>